<dbReference type="Proteomes" id="UP000185674">
    <property type="component" value="Plasmid pGFJ2"/>
</dbReference>
<evidence type="ECO:0000313" key="2">
    <source>
        <dbReference type="EMBL" id="APV37729.1"/>
    </source>
</evidence>
<feature type="signal peptide" evidence="1">
    <location>
        <begin position="1"/>
        <end position="19"/>
    </location>
</feature>
<name>A0A1P8ENH8_9GAMM</name>
<accession>A0A1P8ENH8</accession>
<evidence type="ECO:0000256" key="1">
    <source>
        <dbReference type="SAM" id="SignalP"/>
    </source>
</evidence>
<dbReference type="KEGG" id="asol:BEN76_16915"/>
<sequence>MKKWIILLLSFQLSSCSSANEYNNNLKIAKNEAEISTETVIALLPDNLNVIFKIDSNTSKNLKDSIFNHVLYQVALLKGLEESGNDEFTVNDQLTYRPHVANNFCLINKFLITYKEENPSIVSAVDTSTFDWINTKQTVILKSLEKKKLPQSTQHECKTYSFDELIK</sequence>
<geneLocation type="plasmid" evidence="3">
    <name>pgfj2</name>
</geneLocation>
<dbReference type="AlphaFoldDB" id="A0A1P8ENH8"/>
<keyword evidence="2" id="KW-0614">Plasmid</keyword>
<proteinExistence type="predicted"/>
<feature type="chain" id="PRO_5013111649" description="Lipoprotein" evidence="1">
    <location>
        <begin position="20"/>
        <end position="167"/>
    </location>
</feature>
<keyword evidence="1" id="KW-0732">Signal</keyword>
<dbReference type="RefSeq" id="WP_076033737.1">
    <property type="nucleotide sequence ID" value="NZ_CP016898.1"/>
</dbReference>
<evidence type="ECO:0008006" key="4">
    <source>
        <dbReference type="Google" id="ProtNLM"/>
    </source>
</evidence>
<organism evidence="2 3">
    <name type="scientific">Acinetobacter soli</name>
    <dbReference type="NCBI Taxonomy" id="487316"/>
    <lineage>
        <taxon>Bacteria</taxon>
        <taxon>Pseudomonadati</taxon>
        <taxon>Pseudomonadota</taxon>
        <taxon>Gammaproteobacteria</taxon>
        <taxon>Moraxellales</taxon>
        <taxon>Moraxellaceae</taxon>
        <taxon>Acinetobacter</taxon>
    </lineage>
</organism>
<gene>
    <name evidence="2" type="ORF">BEN76_16915</name>
</gene>
<evidence type="ECO:0000313" key="3">
    <source>
        <dbReference type="Proteomes" id="UP000185674"/>
    </source>
</evidence>
<protein>
    <recommendedName>
        <fullName evidence="4">Lipoprotein</fullName>
    </recommendedName>
</protein>
<reference evidence="2 3" key="1">
    <citation type="submission" date="2016-08" db="EMBL/GenBank/DDBJ databases">
        <title>Complete genome sequence of Acinetobacter baylyi strain GFJ2.</title>
        <authorList>
            <person name="Tabata M."/>
            <person name="Kuboki S."/>
            <person name="Gibu N."/>
            <person name="Kinouchi Y."/>
            <person name="Vangnai A."/>
            <person name="Kasai D."/>
            <person name="Fukuda M."/>
        </authorList>
    </citation>
    <scope>NUCLEOTIDE SEQUENCE [LARGE SCALE GENOMIC DNA]</scope>
    <source>
        <strain evidence="2 3">GFJ2</strain>
        <plasmid evidence="3">Plasmid pgfj2</plasmid>
    </source>
</reference>
<dbReference type="EMBL" id="CP016898">
    <property type="protein sequence ID" value="APV37729.1"/>
    <property type="molecule type" value="Genomic_DNA"/>
</dbReference>